<feature type="domain" description="HTH tetR-type" evidence="3">
    <location>
        <begin position="5"/>
        <end position="65"/>
    </location>
</feature>
<evidence type="ECO:0000256" key="2">
    <source>
        <dbReference type="PROSITE-ProRule" id="PRU00335"/>
    </source>
</evidence>
<keyword evidence="1 2" id="KW-0238">DNA-binding</keyword>
<dbReference type="PANTHER" id="PTHR30328:SF54">
    <property type="entry name" value="HTH-TYPE TRANSCRIPTIONAL REPRESSOR SCO4008"/>
    <property type="match status" value="1"/>
</dbReference>
<accession>A0A235BCH8</accession>
<dbReference type="InterPro" id="IPR001647">
    <property type="entry name" value="HTH_TetR"/>
</dbReference>
<dbReference type="InterPro" id="IPR050109">
    <property type="entry name" value="HTH-type_TetR-like_transc_reg"/>
</dbReference>
<keyword evidence="5" id="KW-1185">Reference proteome</keyword>
<comment type="caution">
    <text evidence="4">The sequence shown here is derived from an EMBL/GenBank/DDBJ whole genome shotgun (WGS) entry which is preliminary data.</text>
</comment>
<dbReference type="InterPro" id="IPR009057">
    <property type="entry name" value="Homeodomain-like_sf"/>
</dbReference>
<dbReference type="EMBL" id="NOWF01000001">
    <property type="protein sequence ID" value="OYD09647.1"/>
    <property type="molecule type" value="Genomic_DNA"/>
</dbReference>
<dbReference type="OrthoDB" id="9780939at2"/>
<dbReference type="Gene3D" id="1.10.357.10">
    <property type="entry name" value="Tetracycline Repressor, domain 2"/>
    <property type="match status" value="1"/>
</dbReference>
<dbReference type="Gene3D" id="1.10.10.60">
    <property type="entry name" value="Homeodomain-like"/>
    <property type="match status" value="1"/>
</dbReference>
<organism evidence="4 5">
    <name type="scientific">Paludifilum halophilum</name>
    <dbReference type="NCBI Taxonomy" id="1642702"/>
    <lineage>
        <taxon>Bacteria</taxon>
        <taxon>Bacillati</taxon>
        <taxon>Bacillota</taxon>
        <taxon>Bacilli</taxon>
        <taxon>Bacillales</taxon>
        <taxon>Thermoactinomycetaceae</taxon>
        <taxon>Paludifilum</taxon>
    </lineage>
</organism>
<evidence type="ECO:0000256" key="1">
    <source>
        <dbReference type="ARBA" id="ARBA00023125"/>
    </source>
</evidence>
<dbReference type="Pfam" id="PF21256">
    <property type="entry name" value="TetR_C_5-like"/>
    <property type="match status" value="1"/>
</dbReference>
<evidence type="ECO:0000313" key="5">
    <source>
        <dbReference type="Proteomes" id="UP000215459"/>
    </source>
</evidence>
<dbReference type="SUPFAM" id="SSF48498">
    <property type="entry name" value="Tetracyclin repressor-like, C-terminal domain"/>
    <property type="match status" value="1"/>
</dbReference>
<gene>
    <name evidence="4" type="ORF">CHM34_01155</name>
</gene>
<dbReference type="InterPro" id="IPR049488">
    <property type="entry name" value="TM_1030-like_C"/>
</dbReference>
<dbReference type="PANTHER" id="PTHR30328">
    <property type="entry name" value="TRANSCRIPTIONAL REPRESSOR"/>
    <property type="match status" value="1"/>
</dbReference>
<evidence type="ECO:0000259" key="3">
    <source>
        <dbReference type="PROSITE" id="PS50977"/>
    </source>
</evidence>
<dbReference type="PROSITE" id="PS50977">
    <property type="entry name" value="HTH_TETR_2"/>
    <property type="match status" value="1"/>
</dbReference>
<dbReference type="Pfam" id="PF00440">
    <property type="entry name" value="TetR_N"/>
    <property type="match status" value="1"/>
</dbReference>
<dbReference type="PRINTS" id="PR00455">
    <property type="entry name" value="HTHTETR"/>
</dbReference>
<feature type="DNA-binding region" description="H-T-H motif" evidence="2">
    <location>
        <begin position="28"/>
        <end position="47"/>
    </location>
</feature>
<dbReference type="PROSITE" id="PS01081">
    <property type="entry name" value="HTH_TETR_1"/>
    <property type="match status" value="1"/>
</dbReference>
<reference evidence="4 5" key="1">
    <citation type="submission" date="2017-07" db="EMBL/GenBank/DDBJ databases">
        <title>The genome sequence of Paludifilum halophilum highlights mechanisms for microbial adaptation to high salt environemnts.</title>
        <authorList>
            <person name="Belbahri L."/>
        </authorList>
    </citation>
    <scope>NUCLEOTIDE SEQUENCE [LARGE SCALE GENOMIC DNA]</scope>
    <source>
        <strain evidence="4 5">DSM 102817</strain>
    </source>
</reference>
<dbReference type="GO" id="GO:0006355">
    <property type="term" value="P:regulation of DNA-templated transcription"/>
    <property type="evidence" value="ECO:0007669"/>
    <property type="project" value="UniProtKB-ARBA"/>
</dbReference>
<dbReference type="AlphaFoldDB" id="A0A235BCH8"/>
<proteinExistence type="predicted"/>
<dbReference type="GO" id="GO:0003677">
    <property type="term" value="F:DNA binding"/>
    <property type="evidence" value="ECO:0007669"/>
    <property type="project" value="UniProtKB-UniRule"/>
</dbReference>
<dbReference type="InterPro" id="IPR023772">
    <property type="entry name" value="DNA-bd_HTH_TetR-type_CS"/>
</dbReference>
<protein>
    <submittedName>
        <fullName evidence="4">TetR family transcriptional regulator</fullName>
    </submittedName>
</protein>
<dbReference type="SUPFAM" id="SSF46689">
    <property type="entry name" value="Homeodomain-like"/>
    <property type="match status" value="1"/>
</dbReference>
<dbReference type="RefSeq" id="WP_094262747.1">
    <property type="nucleotide sequence ID" value="NZ_NOWF01000001.1"/>
</dbReference>
<dbReference type="Proteomes" id="UP000215459">
    <property type="component" value="Unassembled WGS sequence"/>
</dbReference>
<name>A0A235BCH8_9BACL</name>
<evidence type="ECO:0000313" key="4">
    <source>
        <dbReference type="EMBL" id="OYD09647.1"/>
    </source>
</evidence>
<sequence length="203" mass="24073">MPLQLYEKEQIMDVCLAVFARHGYEKASTAMLAEAAGISKALIFHHFKSKKDLYFSILDRCLENIKAELRVDDLLEHEDFFEAKEKISLIKMDYLKRHPDVYKMMMEAFLSTPDQLKEDVDKKYGELMAQRDRIWRQLFEKVPLREGVDREEAYQLIQMTLDGLGEKYLSEMTDEKSLEDSVYQHLLKERKRFLDMIRYGIEG</sequence>
<dbReference type="InterPro" id="IPR036271">
    <property type="entry name" value="Tet_transcr_reg_TetR-rel_C_sf"/>
</dbReference>